<feature type="domain" description="Glycosyl transferase family 1" evidence="4">
    <location>
        <begin position="142"/>
        <end position="289"/>
    </location>
</feature>
<proteinExistence type="inferred from homology"/>
<comment type="caution">
    <text evidence="5">The sequence shown here is derived from an EMBL/GenBank/DDBJ whole genome shotgun (WGS) entry which is preliminary data.</text>
</comment>
<evidence type="ECO:0000256" key="3">
    <source>
        <dbReference type="ARBA" id="ARBA00022679"/>
    </source>
</evidence>
<dbReference type="PANTHER" id="PTHR12526:SF640">
    <property type="entry name" value="COLANIC ACID BIOSYNTHESIS GLYCOSYLTRANSFERASE WCAL-RELATED"/>
    <property type="match status" value="1"/>
</dbReference>
<dbReference type="InterPro" id="IPR001296">
    <property type="entry name" value="Glyco_trans_1"/>
</dbReference>
<dbReference type="EMBL" id="MGIA01000028">
    <property type="protein sequence ID" value="OGM80570.1"/>
    <property type="molecule type" value="Genomic_DNA"/>
</dbReference>
<evidence type="ECO:0000259" key="4">
    <source>
        <dbReference type="Pfam" id="PF00534"/>
    </source>
</evidence>
<evidence type="ECO:0000256" key="2">
    <source>
        <dbReference type="ARBA" id="ARBA00022676"/>
    </source>
</evidence>
<comment type="similarity">
    <text evidence="1">Belongs to the glycosyltransferase group 1 family. Glycosyltransferase 4 subfamily.</text>
</comment>
<dbReference type="Gene3D" id="3.40.50.2000">
    <property type="entry name" value="Glycogen Phosphorylase B"/>
    <property type="match status" value="2"/>
</dbReference>
<keyword evidence="2" id="KW-0328">Glycosyltransferase</keyword>
<dbReference type="STRING" id="1802540.A2393_00770"/>
<evidence type="ECO:0000313" key="6">
    <source>
        <dbReference type="Proteomes" id="UP000178937"/>
    </source>
</evidence>
<gene>
    <name evidence="5" type="ORF">A2393_00770</name>
</gene>
<evidence type="ECO:0000256" key="1">
    <source>
        <dbReference type="ARBA" id="ARBA00009481"/>
    </source>
</evidence>
<dbReference type="SUPFAM" id="SSF53756">
    <property type="entry name" value="UDP-Glycosyltransferase/glycogen phosphorylase"/>
    <property type="match status" value="1"/>
</dbReference>
<sequence length="312" mass="34590">MKIAILNKYQNRVARGAETFVFELSKRLSNRNKVDVVANVNYLNLLKGKYEIIIPTNGRFQVVITRIICWLSGAKMVVSGQSGMGWDDKVNLFTFPDAFVALSKRASDWAKSVNPHVRVLNIPNGVDLGKFKPKGKAFKTGLKTPVVLCGGAFTPQKRMDLAIKAVAKLANVSLLMVGGGGELKGELQRYGEKVLGEGRFKLLSVPFTQMPEVYRAADIFTLPSRSSESFGNVLVEAMASNLPVVATDDPVRKYIVGDAGVLVDPTDTKAYAKAIEKALDQNWEEKPRAQAEKFSWDEISKKYEELFNKLRK</sequence>
<name>A0A1F8CW75_9BACT</name>
<protein>
    <recommendedName>
        <fullName evidence="4">Glycosyl transferase family 1 domain-containing protein</fullName>
    </recommendedName>
</protein>
<evidence type="ECO:0000313" key="5">
    <source>
        <dbReference type="EMBL" id="OGM80570.1"/>
    </source>
</evidence>
<dbReference type="Proteomes" id="UP000178937">
    <property type="component" value="Unassembled WGS sequence"/>
</dbReference>
<dbReference type="AlphaFoldDB" id="A0A1F8CW75"/>
<accession>A0A1F8CW75</accession>
<dbReference type="GO" id="GO:0016757">
    <property type="term" value="F:glycosyltransferase activity"/>
    <property type="evidence" value="ECO:0007669"/>
    <property type="project" value="UniProtKB-KW"/>
</dbReference>
<organism evidence="5 6">
    <name type="scientific">Candidatus Woesebacteria bacterium RIFOXYB1_FULL_41_13</name>
    <dbReference type="NCBI Taxonomy" id="1802540"/>
    <lineage>
        <taxon>Bacteria</taxon>
        <taxon>Candidatus Woeseibacteriota</taxon>
    </lineage>
</organism>
<dbReference type="Pfam" id="PF00534">
    <property type="entry name" value="Glycos_transf_1"/>
    <property type="match status" value="1"/>
</dbReference>
<reference evidence="5 6" key="1">
    <citation type="journal article" date="2016" name="Nat. Commun.">
        <title>Thousands of microbial genomes shed light on interconnected biogeochemical processes in an aquifer system.</title>
        <authorList>
            <person name="Anantharaman K."/>
            <person name="Brown C.T."/>
            <person name="Hug L.A."/>
            <person name="Sharon I."/>
            <person name="Castelle C.J."/>
            <person name="Probst A.J."/>
            <person name="Thomas B.C."/>
            <person name="Singh A."/>
            <person name="Wilkins M.J."/>
            <person name="Karaoz U."/>
            <person name="Brodie E.L."/>
            <person name="Williams K.H."/>
            <person name="Hubbard S.S."/>
            <person name="Banfield J.F."/>
        </authorList>
    </citation>
    <scope>NUCLEOTIDE SEQUENCE [LARGE SCALE GENOMIC DNA]</scope>
</reference>
<dbReference type="PANTHER" id="PTHR12526">
    <property type="entry name" value="GLYCOSYLTRANSFERASE"/>
    <property type="match status" value="1"/>
</dbReference>
<keyword evidence="3" id="KW-0808">Transferase</keyword>